<dbReference type="PROSITE" id="PS00578">
    <property type="entry name" value="RIBOSOMAL_S6E"/>
    <property type="match status" value="1"/>
</dbReference>
<evidence type="ECO:0000256" key="1">
    <source>
        <dbReference type="ARBA" id="ARBA00009312"/>
    </source>
</evidence>
<dbReference type="EMBL" id="DUFJ01000053">
    <property type="protein sequence ID" value="HIH33031.1"/>
    <property type="molecule type" value="Genomic_DNA"/>
</dbReference>
<evidence type="ECO:0000256" key="3">
    <source>
        <dbReference type="ARBA" id="ARBA00023274"/>
    </source>
</evidence>
<dbReference type="PANTHER" id="PTHR11502">
    <property type="entry name" value="40S RIBOSOMAL PROTEIN S6"/>
    <property type="match status" value="1"/>
</dbReference>
<sequence length="168" mass="18423">MQLVISDPKSAKAYSKKIEDLNAFLNKKIGESVSLSSIGLEGYEAKITGGSDKTGTPMRFDIQGIGRKKVYLAKGPGFKPGRKGQRRRVNVRGNTVAEDIHQLNLAVIKQGSKSLEEYFPKTAAAEGEKKEEKKSAKEEMIEKSLEAVDKLTAEEAARAAKEIKKGKR</sequence>
<dbReference type="EMBL" id="JAGVWB010000019">
    <property type="protein sequence ID" value="MBS3058319.1"/>
    <property type="molecule type" value="Genomic_DNA"/>
</dbReference>
<evidence type="ECO:0000313" key="6">
    <source>
        <dbReference type="EMBL" id="HIH33031.1"/>
    </source>
</evidence>
<dbReference type="InterPro" id="IPR020924">
    <property type="entry name" value="Ribosomal_eS6_arc"/>
</dbReference>
<dbReference type="Proteomes" id="UP000527315">
    <property type="component" value="Unassembled WGS sequence"/>
</dbReference>
<dbReference type="GO" id="GO:0003735">
    <property type="term" value="F:structural constituent of ribosome"/>
    <property type="evidence" value="ECO:0007669"/>
    <property type="project" value="InterPro"/>
</dbReference>
<dbReference type="HAMAP" id="MF_00512">
    <property type="entry name" value="Ribosomal_eS6"/>
    <property type="match status" value="1"/>
</dbReference>
<dbReference type="Proteomes" id="UP000680185">
    <property type="component" value="Unassembled WGS sequence"/>
</dbReference>
<accession>A0A7J4JZJ7</accession>
<dbReference type="GO" id="GO:1990904">
    <property type="term" value="C:ribonucleoprotein complex"/>
    <property type="evidence" value="ECO:0007669"/>
    <property type="project" value="UniProtKB-KW"/>
</dbReference>
<dbReference type="Proteomes" id="UP000590964">
    <property type="component" value="Unassembled WGS sequence"/>
</dbReference>
<keyword evidence="3 4" id="KW-0687">Ribonucleoprotein</keyword>
<protein>
    <recommendedName>
        <fullName evidence="4">Small ribosomal subunit protein eS6</fullName>
    </recommendedName>
</protein>
<evidence type="ECO:0000313" key="8">
    <source>
        <dbReference type="Proteomes" id="UP000527315"/>
    </source>
</evidence>
<evidence type="ECO:0000256" key="4">
    <source>
        <dbReference type="HAMAP-Rule" id="MF_00512"/>
    </source>
</evidence>
<evidence type="ECO:0000313" key="5">
    <source>
        <dbReference type="EMBL" id="HIH22089.1"/>
    </source>
</evidence>
<name>A0A7J4JZJ7_9ARCH</name>
<comment type="similarity">
    <text evidence="1 4">Belongs to the eukaryotic ribosomal protein eS6 family.</text>
</comment>
<evidence type="ECO:0000313" key="9">
    <source>
        <dbReference type="Proteomes" id="UP000590964"/>
    </source>
</evidence>
<evidence type="ECO:0000313" key="7">
    <source>
        <dbReference type="EMBL" id="MBS3058319.1"/>
    </source>
</evidence>
<organism evidence="5 9">
    <name type="scientific">Candidatus Iainarchaeum sp</name>
    <dbReference type="NCBI Taxonomy" id="3101447"/>
    <lineage>
        <taxon>Archaea</taxon>
        <taxon>Candidatus Iainarchaeota</taxon>
        <taxon>Candidatus Iainarchaeia</taxon>
        <taxon>Candidatus Iainarchaeales</taxon>
        <taxon>Candidatus Iainarchaeaceae</taxon>
        <taxon>Candidatus Iainarchaeum</taxon>
    </lineage>
</organism>
<reference evidence="7" key="2">
    <citation type="submission" date="2021-03" db="EMBL/GenBank/DDBJ databases">
        <authorList>
            <person name="Jaffe A."/>
        </authorList>
    </citation>
    <scope>NUCLEOTIDE SEQUENCE</scope>
    <source>
        <strain evidence="7">RIFCSPLOWO2_01_FULL_43_13</strain>
    </source>
</reference>
<reference evidence="8 9" key="1">
    <citation type="journal article" date="2020" name="bioRxiv">
        <title>A rank-normalized archaeal taxonomy based on genome phylogeny resolves widespread incomplete and uneven classifications.</title>
        <authorList>
            <person name="Rinke C."/>
            <person name="Chuvochina M."/>
            <person name="Mussig A.J."/>
            <person name="Chaumeil P.-A."/>
            <person name="Waite D.W."/>
            <person name="Whitman W.B."/>
            <person name="Parks D.H."/>
            <person name="Hugenholtz P."/>
        </authorList>
    </citation>
    <scope>NUCLEOTIDE SEQUENCE [LARGE SCALE GENOMIC DNA]</scope>
</reference>
<comment type="caution">
    <text evidence="5">The sequence shown here is derived from an EMBL/GenBank/DDBJ whole genome shotgun (WGS) entry which is preliminary data.</text>
</comment>
<dbReference type="GO" id="GO:0005840">
    <property type="term" value="C:ribosome"/>
    <property type="evidence" value="ECO:0007669"/>
    <property type="project" value="UniProtKB-KW"/>
</dbReference>
<gene>
    <name evidence="4" type="primary">rps6e</name>
    <name evidence="5" type="ORF">HA222_05545</name>
    <name evidence="6" type="ORF">HA227_02140</name>
    <name evidence="7" type="ORF">J4478_02870</name>
</gene>
<keyword evidence="2 4" id="KW-0689">Ribosomal protein</keyword>
<dbReference type="SMART" id="SM01405">
    <property type="entry name" value="Ribosomal_S6e"/>
    <property type="match status" value="1"/>
</dbReference>
<dbReference type="InterPro" id="IPR018282">
    <property type="entry name" value="Ribosomal_eS6_CS"/>
</dbReference>
<dbReference type="Pfam" id="PF01092">
    <property type="entry name" value="Ribosomal_S6e"/>
    <property type="match status" value="1"/>
</dbReference>
<reference evidence="7" key="3">
    <citation type="submission" date="2021-05" db="EMBL/GenBank/DDBJ databases">
        <title>Protein family content uncovers lineage relationships and bacterial pathway maintenance mechanisms in DPANN archaea.</title>
        <authorList>
            <person name="Castelle C.J."/>
            <person name="Meheust R."/>
            <person name="Jaffe A.L."/>
            <person name="Seitz K."/>
            <person name="Gong X."/>
            <person name="Baker B.J."/>
            <person name="Banfield J.F."/>
        </authorList>
    </citation>
    <scope>NUCLEOTIDE SEQUENCE</scope>
    <source>
        <strain evidence="7">RIFCSPLOWO2_01_FULL_43_13</strain>
    </source>
</reference>
<proteinExistence type="inferred from homology"/>
<evidence type="ECO:0000256" key="2">
    <source>
        <dbReference type="ARBA" id="ARBA00022980"/>
    </source>
</evidence>
<dbReference type="GO" id="GO:0006412">
    <property type="term" value="P:translation"/>
    <property type="evidence" value="ECO:0007669"/>
    <property type="project" value="UniProtKB-UniRule"/>
</dbReference>
<dbReference type="NCBIfam" id="NF003294">
    <property type="entry name" value="PRK04290.1-3"/>
    <property type="match status" value="1"/>
</dbReference>
<dbReference type="EMBL" id="DUFW01000099">
    <property type="protein sequence ID" value="HIH22089.1"/>
    <property type="molecule type" value="Genomic_DNA"/>
</dbReference>
<dbReference type="InterPro" id="IPR001377">
    <property type="entry name" value="Ribosomal_eS6"/>
</dbReference>
<dbReference type="AlphaFoldDB" id="A0A7J4JZJ7"/>